<dbReference type="PRINTS" id="PR00837">
    <property type="entry name" value="V5TPXLIKE"/>
</dbReference>
<dbReference type="PANTHER" id="PTHR10334">
    <property type="entry name" value="CYSTEINE-RICH SECRETORY PROTEIN-RELATED"/>
    <property type="match status" value="1"/>
</dbReference>
<name>D8RS20_SELML</name>
<dbReference type="Proteomes" id="UP000001514">
    <property type="component" value="Unassembled WGS sequence"/>
</dbReference>
<accession>D8RS20</accession>
<dbReference type="GO" id="GO:0006952">
    <property type="term" value="P:defense response"/>
    <property type="evidence" value="ECO:0007669"/>
    <property type="project" value="UniProtKB-ARBA"/>
</dbReference>
<evidence type="ECO:0000259" key="4">
    <source>
        <dbReference type="SMART" id="SM00198"/>
    </source>
</evidence>
<dbReference type="PROSITE" id="PS01009">
    <property type="entry name" value="CRISP_1"/>
    <property type="match status" value="1"/>
</dbReference>
<dbReference type="KEGG" id="smo:SELMODRAFT_100429"/>
<protein>
    <recommendedName>
        <fullName evidence="4">SCP domain-containing protein</fullName>
    </recommendedName>
</protein>
<evidence type="ECO:0000256" key="3">
    <source>
        <dbReference type="ARBA" id="ARBA00023157"/>
    </source>
</evidence>
<dbReference type="eggNOG" id="KOG3017">
    <property type="taxonomic scope" value="Eukaryota"/>
</dbReference>
<dbReference type="HOGENOM" id="CLU_035730_8_1_1"/>
<dbReference type="FunFam" id="3.40.33.10:FF:000006">
    <property type="entry name" value="Putative pathogenesis-related protein 1"/>
    <property type="match status" value="1"/>
</dbReference>
<dbReference type="InterPro" id="IPR018244">
    <property type="entry name" value="Allrgn_V5/Tpx1_CS"/>
</dbReference>
<dbReference type="Pfam" id="PF00188">
    <property type="entry name" value="CAP"/>
    <property type="match status" value="1"/>
</dbReference>
<feature type="domain" description="SCP" evidence="4">
    <location>
        <begin position="16"/>
        <end position="149"/>
    </location>
</feature>
<keyword evidence="3" id="KW-1015">Disulfide bond</keyword>
<organism evidence="6">
    <name type="scientific">Selaginella moellendorffii</name>
    <name type="common">Spikemoss</name>
    <dbReference type="NCBI Taxonomy" id="88036"/>
    <lineage>
        <taxon>Eukaryota</taxon>
        <taxon>Viridiplantae</taxon>
        <taxon>Streptophyta</taxon>
        <taxon>Embryophyta</taxon>
        <taxon>Tracheophyta</taxon>
        <taxon>Lycopodiopsida</taxon>
        <taxon>Selaginellales</taxon>
        <taxon>Selaginellaceae</taxon>
        <taxon>Selaginella</taxon>
    </lineage>
</organism>
<dbReference type="InterPro" id="IPR001283">
    <property type="entry name" value="CRISP-related"/>
</dbReference>
<dbReference type="Gene3D" id="3.40.33.10">
    <property type="entry name" value="CAP"/>
    <property type="match status" value="1"/>
</dbReference>
<dbReference type="SUPFAM" id="SSF55797">
    <property type="entry name" value="PR-1-like"/>
    <property type="match status" value="1"/>
</dbReference>
<dbReference type="SMART" id="SM00198">
    <property type="entry name" value="SCP"/>
    <property type="match status" value="1"/>
</dbReference>
<evidence type="ECO:0000256" key="2">
    <source>
        <dbReference type="ARBA" id="ARBA00022729"/>
    </source>
</evidence>
<gene>
    <name evidence="5" type="ORF">SELMODRAFT_100429</name>
</gene>
<proteinExistence type="inferred from homology"/>
<comment type="similarity">
    <text evidence="1">Belongs to the CRISP family.</text>
</comment>
<dbReference type="OrthoDB" id="337038at2759"/>
<dbReference type="InterPro" id="IPR014044">
    <property type="entry name" value="CAP_dom"/>
</dbReference>
<dbReference type="GO" id="GO:0051707">
    <property type="term" value="P:response to other organism"/>
    <property type="evidence" value="ECO:0007669"/>
    <property type="project" value="UniProtKB-ARBA"/>
</dbReference>
<dbReference type="EMBL" id="GL377588">
    <property type="protein sequence ID" value="EFJ24989.1"/>
    <property type="molecule type" value="Genomic_DNA"/>
</dbReference>
<dbReference type="OMA" id="GPACGHY"/>
<sequence length="153" mass="17186">MALAVLAAGTNCATAQHIQAFLEAHNQERMQMGVPALHWDDEVAAYSLWWTNHQKDYESCAMRHSDGPYGENLFWGSPGKEWSPHDAVKSWVDEKQHFNYEGNSCAQMCGHYTQLVWRDSTKLGCATATCPNGDTLISCNYDPPGNYIGQRPF</sequence>
<dbReference type="AlphaFoldDB" id="D8RS20"/>
<dbReference type="InParanoid" id="D8RS20"/>
<evidence type="ECO:0000313" key="5">
    <source>
        <dbReference type="EMBL" id="EFJ24989.1"/>
    </source>
</evidence>
<dbReference type="PROSITE" id="PS01010">
    <property type="entry name" value="CRISP_2"/>
    <property type="match status" value="1"/>
</dbReference>
<reference evidence="5 6" key="1">
    <citation type="journal article" date="2011" name="Science">
        <title>The Selaginella genome identifies genetic changes associated with the evolution of vascular plants.</title>
        <authorList>
            <person name="Banks J.A."/>
            <person name="Nishiyama T."/>
            <person name="Hasebe M."/>
            <person name="Bowman J.L."/>
            <person name="Gribskov M."/>
            <person name="dePamphilis C."/>
            <person name="Albert V.A."/>
            <person name="Aono N."/>
            <person name="Aoyama T."/>
            <person name="Ambrose B.A."/>
            <person name="Ashton N.W."/>
            <person name="Axtell M.J."/>
            <person name="Barker E."/>
            <person name="Barker M.S."/>
            <person name="Bennetzen J.L."/>
            <person name="Bonawitz N.D."/>
            <person name="Chapple C."/>
            <person name="Cheng C."/>
            <person name="Correa L.G."/>
            <person name="Dacre M."/>
            <person name="DeBarry J."/>
            <person name="Dreyer I."/>
            <person name="Elias M."/>
            <person name="Engstrom E.M."/>
            <person name="Estelle M."/>
            <person name="Feng L."/>
            <person name="Finet C."/>
            <person name="Floyd S.K."/>
            <person name="Frommer W.B."/>
            <person name="Fujita T."/>
            <person name="Gramzow L."/>
            <person name="Gutensohn M."/>
            <person name="Harholt J."/>
            <person name="Hattori M."/>
            <person name="Heyl A."/>
            <person name="Hirai T."/>
            <person name="Hiwatashi Y."/>
            <person name="Ishikawa M."/>
            <person name="Iwata M."/>
            <person name="Karol K.G."/>
            <person name="Koehler B."/>
            <person name="Kolukisaoglu U."/>
            <person name="Kubo M."/>
            <person name="Kurata T."/>
            <person name="Lalonde S."/>
            <person name="Li K."/>
            <person name="Li Y."/>
            <person name="Litt A."/>
            <person name="Lyons E."/>
            <person name="Manning G."/>
            <person name="Maruyama T."/>
            <person name="Michael T.P."/>
            <person name="Mikami K."/>
            <person name="Miyazaki S."/>
            <person name="Morinaga S."/>
            <person name="Murata T."/>
            <person name="Mueller-Roeber B."/>
            <person name="Nelson D.R."/>
            <person name="Obara M."/>
            <person name="Oguri Y."/>
            <person name="Olmstead R.G."/>
            <person name="Onodera N."/>
            <person name="Petersen B.L."/>
            <person name="Pils B."/>
            <person name="Prigge M."/>
            <person name="Rensing S.A."/>
            <person name="Riano-Pachon D.M."/>
            <person name="Roberts A.W."/>
            <person name="Sato Y."/>
            <person name="Scheller H.V."/>
            <person name="Schulz B."/>
            <person name="Schulz C."/>
            <person name="Shakirov E.V."/>
            <person name="Shibagaki N."/>
            <person name="Shinohara N."/>
            <person name="Shippen D.E."/>
            <person name="Soerensen I."/>
            <person name="Sotooka R."/>
            <person name="Sugimoto N."/>
            <person name="Sugita M."/>
            <person name="Sumikawa N."/>
            <person name="Tanurdzic M."/>
            <person name="Theissen G."/>
            <person name="Ulvskov P."/>
            <person name="Wakazuki S."/>
            <person name="Weng J.K."/>
            <person name="Willats W.W."/>
            <person name="Wipf D."/>
            <person name="Wolf P.G."/>
            <person name="Yang L."/>
            <person name="Zimmer A.D."/>
            <person name="Zhu Q."/>
            <person name="Mitros T."/>
            <person name="Hellsten U."/>
            <person name="Loque D."/>
            <person name="Otillar R."/>
            <person name="Salamov A."/>
            <person name="Schmutz J."/>
            <person name="Shapiro H."/>
            <person name="Lindquist E."/>
            <person name="Lucas S."/>
            <person name="Rokhsar D."/>
            <person name="Grigoriev I.V."/>
        </authorList>
    </citation>
    <scope>NUCLEOTIDE SEQUENCE [LARGE SCALE GENOMIC DNA]</scope>
</reference>
<evidence type="ECO:0000256" key="1">
    <source>
        <dbReference type="ARBA" id="ARBA00009923"/>
    </source>
</evidence>
<dbReference type="Gramene" id="EFJ24989">
    <property type="protein sequence ID" value="EFJ24989"/>
    <property type="gene ID" value="SELMODRAFT_100429"/>
</dbReference>
<dbReference type="GO" id="GO:0005615">
    <property type="term" value="C:extracellular space"/>
    <property type="evidence" value="ECO:0000318"/>
    <property type="project" value="GO_Central"/>
</dbReference>
<dbReference type="CDD" id="cd05381">
    <property type="entry name" value="CAP_PR-1"/>
    <property type="match status" value="1"/>
</dbReference>
<keyword evidence="2" id="KW-0732">Signal</keyword>
<dbReference type="InterPro" id="IPR035940">
    <property type="entry name" value="CAP_sf"/>
</dbReference>
<evidence type="ECO:0000313" key="6">
    <source>
        <dbReference type="Proteomes" id="UP000001514"/>
    </source>
</evidence>
<keyword evidence="6" id="KW-1185">Reference proteome</keyword>